<name>A0ABC8QTG7_9AQUA</name>
<evidence type="ECO:0000313" key="1">
    <source>
        <dbReference type="EMBL" id="CAK9136041.1"/>
    </source>
</evidence>
<dbReference type="AlphaFoldDB" id="A0ABC8QTG7"/>
<sequence>MNNQVSLSQLLRRIHFMQFVIVYGKLRTQFPRSRYHGEHPSCMKQEIHFVPYSVSVQVRGTDREHPLQLPTAYPTHQPKPQPSRAIAQLLFDQIDLLASKESSPLMVEGLVGVLGMLLGVTIDALGPCHGLGH</sequence>
<gene>
    <name evidence="1" type="ORF">ILEXP_LOCUS3007</name>
</gene>
<proteinExistence type="predicted"/>
<reference evidence="1 2" key="1">
    <citation type="submission" date="2024-02" db="EMBL/GenBank/DDBJ databases">
        <authorList>
            <person name="Vignale AGUSTIN F."/>
            <person name="Sosa J E."/>
            <person name="Modenutti C."/>
        </authorList>
    </citation>
    <scope>NUCLEOTIDE SEQUENCE [LARGE SCALE GENOMIC DNA]</scope>
</reference>
<protein>
    <submittedName>
        <fullName evidence="1">Uncharacterized protein</fullName>
    </submittedName>
</protein>
<evidence type="ECO:0000313" key="2">
    <source>
        <dbReference type="Proteomes" id="UP001642360"/>
    </source>
</evidence>
<keyword evidence="2" id="KW-1185">Reference proteome</keyword>
<dbReference type="Proteomes" id="UP001642360">
    <property type="component" value="Unassembled WGS sequence"/>
</dbReference>
<organism evidence="1 2">
    <name type="scientific">Ilex paraguariensis</name>
    <name type="common">yerba mate</name>
    <dbReference type="NCBI Taxonomy" id="185542"/>
    <lineage>
        <taxon>Eukaryota</taxon>
        <taxon>Viridiplantae</taxon>
        <taxon>Streptophyta</taxon>
        <taxon>Embryophyta</taxon>
        <taxon>Tracheophyta</taxon>
        <taxon>Spermatophyta</taxon>
        <taxon>Magnoliopsida</taxon>
        <taxon>eudicotyledons</taxon>
        <taxon>Gunneridae</taxon>
        <taxon>Pentapetalae</taxon>
        <taxon>asterids</taxon>
        <taxon>campanulids</taxon>
        <taxon>Aquifoliales</taxon>
        <taxon>Aquifoliaceae</taxon>
        <taxon>Ilex</taxon>
    </lineage>
</organism>
<accession>A0ABC8QTG7</accession>
<comment type="caution">
    <text evidence="1">The sequence shown here is derived from an EMBL/GenBank/DDBJ whole genome shotgun (WGS) entry which is preliminary data.</text>
</comment>
<dbReference type="EMBL" id="CAUOFW020000730">
    <property type="protein sequence ID" value="CAK9136041.1"/>
    <property type="molecule type" value="Genomic_DNA"/>
</dbReference>